<accession>A0ABU9DGB0</accession>
<organism evidence="1 2">
    <name type="scientific">Paenibacillus filicis</name>
    <dbReference type="NCBI Taxonomy" id="669464"/>
    <lineage>
        <taxon>Bacteria</taxon>
        <taxon>Bacillati</taxon>
        <taxon>Bacillota</taxon>
        <taxon>Bacilli</taxon>
        <taxon>Bacillales</taxon>
        <taxon>Paenibacillaceae</taxon>
        <taxon>Paenibacillus</taxon>
    </lineage>
</organism>
<evidence type="ECO:0008006" key="3">
    <source>
        <dbReference type="Google" id="ProtNLM"/>
    </source>
</evidence>
<dbReference type="EMBL" id="JBBPCC010000001">
    <property type="protein sequence ID" value="MEK8126793.1"/>
    <property type="molecule type" value="Genomic_DNA"/>
</dbReference>
<comment type="caution">
    <text evidence="1">The sequence shown here is derived from an EMBL/GenBank/DDBJ whole genome shotgun (WGS) entry which is preliminary data.</text>
</comment>
<gene>
    <name evidence="1" type="ORF">WMW72_02620</name>
</gene>
<evidence type="ECO:0000313" key="1">
    <source>
        <dbReference type="EMBL" id="MEK8126793.1"/>
    </source>
</evidence>
<sequence>MSNAPFTGQHQSIYELDSKELELLHKCKQKVHSICSQHLHKPVRVQTIDGSTHEGVIVHVDHTHVYLQMPATHTRAFFPGAYAPFNPYYNNVVLPLALFNLLAIALLV</sequence>
<name>A0ABU9DGB0_9BACL</name>
<dbReference type="RefSeq" id="WP_341413841.1">
    <property type="nucleotide sequence ID" value="NZ_JBBPCC010000001.1"/>
</dbReference>
<keyword evidence="2" id="KW-1185">Reference proteome</keyword>
<reference evidence="1 2" key="1">
    <citation type="submission" date="2024-04" db="EMBL/GenBank/DDBJ databases">
        <title>draft genome sequnece of Paenibacillus filicis.</title>
        <authorList>
            <person name="Kim D.-U."/>
        </authorList>
    </citation>
    <scope>NUCLEOTIDE SEQUENCE [LARGE SCALE GENOMIC DNA]</scope>
    <source>
        <strain evidence="1 2">KACC14197</strain>
    </source>
</reference>
<dbReference type="Proteomes" id="UP001469365">
    <property type="component" value="Unassembled WGS sequence"/>
</dbReference>
<protein>
    <recommendedName>
        <fullName evidence="3">Acetyl-CoA acetyltransferase</fullName>
    </recommendedName>
</protein>
<evidence type="ECO:0000313" key="2">
    <source>
        <dbReference type="Proteomes" id="UP001469365"/>
    </source>
</evidence>
<proteinExistence type="predicted"/>